<dbReference type="AlphaFoldDB" id="A0A6A4VAL6"/>
<dbReference type="PANTHER" id="PTHR11969">
    <property type="entry name" value="MAX DIMERIZATION, MAD"/>
    <property type="match status" value="1"/>
</dbReference>
<dbReference type="Proteomes" id="UP000440578">
    <property type="component" value="Unassembled WGS sequence"/>
</dbReference>
<feature type="region of interest" description="Disordered" evidence="6">
    <location>
        <begin position="78"/>
        <end position="123"/>
    </location>
</feature>
<keyword evidence="2" id="KW-0805">Transcription regulation</keyword>
<evidence type="ECO:0000256" key="6">
    <source>
        <dbReference type="SAM" id="MobiDB-lite"/>
    </source>
</evidence>
<keyword evidence="9" id="KW-1185">Reference proteome</keyword>
<dbReference type="GO" id="GO:0005634">
    <property type="term" value="C:nucleus"/>
    <property type="evidence" value="ECO:0007669"/>
    <property type="project" value="UniProtKB-SubCell"/>
</dbReference>
<evidence type="ECO:0000256" key="3">
    <source>
        <dbReference type="ARBA" id="ARBA00023125"/>
    </source>
</evidence>
<feature type="compositionally biased region" description="Low complexity" evidence="6">
    <location>
        <begin position="80"/>
        <end position="110"/>
    </location>
</feature>
<evidence type="ECO:0000313" key="9">
    <source>
        <dbReference type="Proteomes" id="UP000440578"/>
    </source>
</evidence>
<proteinExistence type="predicted"/>
<dbReference type="EMBL" id="VIIS01002176">
    <property type="protein sequence ID" value="KAF0287658.1"/>
    <property type="molecule type" value="Genomic_DNA"/>
</dbReference>
<keyword evidence="4" id="KW-0804">Transcription</keyword>
<keyword evidence="3" id="KW-0238">DNA-binding</keyword>
<comment type="subcellular location">
    <subcellularLocation>
        <location evidence="1">Nucleus</location>
    </subcellularLocation>
</comment>
<evidence type="ECO:0000259" key="7">
    <source>
        <dbReference type="PROSITE" id="PS50888"/>
    </source>
</evidence>
<dbReference type="OrthoDB" id="5920083at2759"/>
<organism evidence="8 9">
    <name type="scientific">Amphibalanus amphitrite</name>
    <name type="common">Striped barnacle</name>
    <name type="synonym">Balanus amphitrite</name>
    <dbReference type="NCBI Taxonomy" id="1232801"/>
    <lineage>
        <taxon>Eukaryota</taxon>
        <taxon>Metazoa</taxon>
        <taxon>Ecdysozoa</taxon>
        <taxon>Arthropoda</taxon>
        <taxon>Crustacea</taxon>
        <taxon>Multicrustacea</taxon>
        <taxon>Cirripedia</taxon>
        <taxon>Thoracica</taxon>
        <taxon>Thoracicalcarea</taxon>
        <taxon>Balanomorpha</taxon>
        <taxon>Balanoidea</taxon>
        <taxon>Balanidae</taxon>
        <taxon>Amphibalaninae</taxon>
        <taxon>Amphibalanus</taxon>
    </lineage>
</organism>
<name>A0A6A4VAL6_AMPAM</name>
<dbReference type="GO" id="GO:0000978">
    <property type="term" value="F:RNA polymerase II cis-regulatory region sequence-specific DNA binding"/>
    <property type="evidence" value="ECO:0007669"/>
    <property type="project" value="TreeGrafter"/>
</dbReference>
<dbReference type="Pfam" id="PF00010">
    <property type="entry name" value="HLH"/>
    <property type="match status" value="1"/>
</dbReference>
<accession>A0A6A4VAL6</accession>
<comment type="caution">
    <text evidence="8">The sequence shown here is derived from an EMBL/GenBank/DDBJ whole genome shotgun (WGS) entry which is preliminary data.</text>
</comment>
<dbReference type="InterPro" id="IPR011598">
    <property type="entry name" value="bHLH_dom"/>
</dbReference>
<reference evidence="8 9" key="1">
    <citation type="submission" date="2019-07" db="EMBL/GenBank/DDBJ databases">
        <title>Draft genome assembly of a fouling barnacle, Amphibalanus amphitrite (Darwin, 1854): The first reference genome for Thecostraca.</title>
        <authorList>
            <person name="Kim W."/>
        </authorList>
    </citation>
    <scope>NUCLEOTIDE SEQUENCE [LARGE SCALE GENOMIC DNA]</scope>
    <source>
        <strain evidence="8">SNU_AA5</strain>
        <tissue evidence="8">Soma without cirri and trophi</tissue>
    </source>
</reference>
<evidence type="ECO:0000256" key="5">
    <source>
        <dbReference type="ARBA" id="ARBA00023242"/>
    </source>
</evidence>
<evidence type="ECO:0000313" key="8">
    <source>
        <dbReference type="EMBL" id="KAF0287658.1"/>
    </source>
</evidence>
<dbReference type="SUPFAM" id="SSF47459">
    <property type="entry name" value="HLH, helix-loop-helix DNA-binding domain"/>
    <property type="match status" value="1"/>
</dbReference>
<dbReference type="Gene3D" id="4.10.280.10">
    <property type="entry name" value="Helix-loop-helix DNA-binding domain"/>
    <property type="match status" value="1"/>
</dbReference>
<dbReference type="GO" id="GO:0046983">
    <property type="term" value="F:protein dimerization activity"/>
    <property type="evidence" value="ECO:0007669"/>
    <property type="project" value="InterPro"/>
</dbReference>
<evidence type="ECO:0000256" key="2">
    <source>
        <dbReference type="ARBA" id="ARBA00023015"/>
    </source>
</evidence>
<feature type="domain" description="BHLH" evidence="7">
    <location>
        <begin position="1"/>
        <end position="44"/>
    </location>
</feature>
<dbReference type="PROSITE" id="PS50888">
    <property type="entry name" value="BHLH"/>
    <property type="match status" value="1"/>
</dbReference>
<dbReference type="GO" id="GO:0000981">
    <property type="term" value="F:DNA-binding transcription factor activity, RNA polymerase II-specific"/>
    <property type="evidence" value="ECO:0007669"/>
    <property type="project" value="TreeGrafter"/>
</dbReference>
<evidence type="ECO:0000256" key="1">
    <source>
        <dbReference type="ARBA" id="ARBA00004123"/>
    </source>
</evidence>
<keyword evidence="5" id="KW-0539">Nucleus</keyword>
<dbReference type="InterPro" id="IPR036638">
    <property type="entry name" value="HLH_DNA-bd_sf"/>
</dbReference>
<evidence type="ECO:0000256" key="4">
    <source>
        <dbReference type="ARBA" id="ARBA00023163"/>
    </source>
</evidence>
<gene>
    <name evidence="8" type="primary">MXD1</name>
    <name evidence="8" type="ORF">FJT64_013928</name>
</gene>
<protein>
    <submittedName>
        <fullName evidence="8">Max dimerization protein 1</fullName>
    </submittedName>
</protein>
<dbReference type="PANTHER" id="PTHR11969:SF54">
    <property type="entry name" value="MAD-LIKE PROTEIN 1"/>
    <property type="match status" value="1"/>
</dbReference>
<sequence>MQFLRAHLRVCLERLRDQVPPGPDASRHTTLGLLTRARDYIRSLEDKDRMNHRYKQQLRRQQRYLTSQLEALDRRRRAELAAATAAKPRAASSNSLSSSGYSASELSESADSPDSDGCESANGAVAASGVDATRIAFNTLDFLGIGGMHVQANCEPTQA</sequence>